<evidence type="ECO:0000313" key="1">
    <source>
        <dbReference type="EMBL" id="KAG2295385.1"/>
    </source>
</evidence>
<sequence length="76" mass="8715">MVTLETTTLLEQVKIMVCEDYVMDHNVVNVKFSYEMVIQRGKPPIIIINDRKISNFVRYAKKGLSICLCVTFSGMV</sequence>
<dbReference type="EMBL" id="JAAMPC010000009">
    <property type="protein sequence ID" value="KAG2295385.1"/>
    <property type="molecule type" value="Genomic_DNA"/>
</dbReference>
<keyword evidence="2" id="KW-1185">Reference proteome</keyword>
<proteinExistence type="predicted"/>
<comment type="caution">
    <text evidence="1">The sequence shown here is derived from an EMBL/GenBank/DDBJ whole genome shotgun (WGS) entry which is preliminary data.</text>
</comment>
<evidence type="ECO:0000313" key="2">
    <source>
        <dbReference type="Proteomes" id="UP000886595"/>
    </source>
</evidence>
<protein>
    <submittedName>
        <fullName evidence="1">Uncharacterized protein</fullName>
    </submittedName>
</protein>
<dbReference type="Proteomes" id="UP000886595">
    <property type="component" value="Unassembled WGS sequence"/>
</dbReference>
<dbReference type="AlphaFoldDB" id="A0A8X7RW26"/>
<dbReference type="OrthoDB" id="1099759at2759"/>
<gene>
    <name evidence="1" type="ORF">Bca52824_042054</name>
</gene>
<name>A0A8X7RW26_BRACI</name>
<organism evidence="1 2">
    <name type="scientific">Brassica carinata</name>
    <name type="common">Ethiopian mustard</name>
    <name type="synonym">Abyssinian cabbage</name>
    <dbReference type="NCBI Taxonomy" id="52824"/>
    <lineage>
        <taxon>Eukaryota</taxon>
        <taxon>Viridiplantae</taxon>
        <taxon>Streptophyta</taxon>
        <taxon>Embryophyta</taxon>
        <taxon>Tracheophyta</taxon>
        <taxon>Spermatophyta</taxon>
        <taxon>Magnoliopsida</taxon>
        <taxon>eudicotyledons</taxon>
        <taxon>Gunneridae</taxon>
        <taxon>Pentapetalae</taxon>
        <taxon>rosids</taxon>
        <taxon>malvids</taxon>
        <taxon>Brassicales</taxon>
        <taxon>Brassicaceae</taxon>
        <taxon>Brassiceae</taxon>
        <taxon>Brassica</taxon>
    </lineage>
</organism>
<accession>A0A8X7RW26</accession>
<reference evidence="1 2" key="1">
    <citation type="submission" date="2020-02" db="EMBL/GenBank/DDBJ databases">
        <authorList>
            <person name="Ma Q."/>
            <person name="Huang Y."/>
            <person name="Song X."/>
            <person name="Pei D."/>
        </authorList>
    </citation>
    <scope>NUCLEOTIDE SEQUENCE [LARGE SCALE GENOMIC DNA]</scope>
    <source>
        <strain evidence="1">Sxm20200214</strain>
        <tissue evidence="1">Leaf</tissue>
    </source>
</reference>